<dbReference type="Pfam" id="PF12796">
    <property type="entry name" value="Ank_2"/>
    <property type="match status" value="1"/>
</dbReference>
<dbReference type="SMART" id="SM00248">
    <property type="entry name" value="ANK"/>
    <property type="match status" value="7"/>
</dbReference>
<reference evidence="2" key="1">
    <citation type="journal article" date="2020" name="bioRxiv">
        <title>Hybrid origin of Populus tomentosa Carr. identified through genome sequencing and phylogenomic analysis.</title>
        <authorList>
            <person name="An X."/>
            <person name="Gao K."/>
            <person name="Chen Z."/>
            <person name="Li J."/>
            <person name="Yang X."/>
            <person name="Yang X."/>
            <person name="Zhou J."/>
            <person name="Guo T."/>
            <person name="Zhao T."/>
            <person name="Huang S."/>
            <person name="Miao D."/>
            <person name="Khan W.U."/>
            <person name="Rao P."/>
            <person name="Ye M."/>
            <person name="Lei B."/>
            <person name="Liao W."/>
            <person name="Wang J."/>
            <person name="Ji L."/>
            <person name="Li Y."/>
            <person name="Guo B."/>
            <person name="Mustafa N.S."/>
            <person name="Li S."/>
            <person name="Yun Q."/>
            <person name="Keller S.R."/>
            <person name="Mao J."/>
            <person name="Zhang R."/>
            <person name="Strauss S.H."/>
        </authorList>
    </citation>
    <scope>NUCLEOTIDE SEQUENCE</scope>
    <source>
        <strain evidence="2">GM15</strain>
        <tissue evidence="2">Leaf</tissue>
    </source>
</reference>
<protein>
    <recommendedName>
        <fullName evidence="4">Ankyrin repeat family protein</fullName>
    </recommendedName>
</protein>
<dbReference type="Pfam" id="PF00023">
    <property type="entry name" value="Ank"/>
    <property type="match status" value="1"/>
</dbReference>
<dbReference type="GO" id="GO:0016020">
    <property type="term" value="C:membrane"/>
    <property type="evidence" value="ECO:0007669"/>
    <property type="project" value="TreeGrafter"/>
</dbReference>
<dbReference type="Proteomes" id="UP000886885">
    <property type="component" value="Chromosome 14A"/>
</dbReference>
<gene>
    <name evidence="2" type="ORF">POTOM_046367</name>
</gene>
<evidence type="ECO:0000313" key="2">
    <source>
        <dbReference type="EMBL" id="KAG6749323.1"/>
    </source>
</evidence>
<organism evidence="2 3">
    <name type="scientific">Populus tomentosa</name>
    <name type="common">Chinese white poplar</name>
    <dbReference type="NCBI Taxonomy" id="118781"/>
    <lineage>
        <taxon>Eukaryota</taxon>
        <taxon>Viridiplantae</taxon>
        <taxon>Streptophyta</taxon>
        <taxon>Embryophyta</taxon>
        <taxon>Tracheophyta</taxon>
        <taxon>Spermatophyta</taxon>
        <taxon>Magnoliopsida</taxon>
        <taxon>eudicotyledons</taxon>
        <taxon>Gunneridae</taxon>
        <taxon>Pentapetalae</taxon>
        <taxon>rosids</taxon>
        <taxon>fabids</taxon>
        <taxon>Malpighiales</taxon>
        <taxon>Salicaceae</taxon>
        <taxon>Saliceae</taxon>
        <taxon>Populus</taxon>
    </lineage>
</organism>
<dbReference type="PANTHER" id="PTHR24177">
    <property type="entry name" value="CASKIN"/>
    <property type="match status" value="1"/>
</dbReference>
<dbReference type="OrthoDB" id="1855590at2759"/>
<dbReference type="InterPro" id="IPR002110">
    <property type="entry name" value="Ankyrin_rpt"/>
</dbReference>
<dbReference type="AlphaFoldDB" id="A0A8X7YAQ2"/>
<proteinExistence type="predicted"/>
<feature type="repeat" description="ANK" evidence="1">
    <location>
        <begin position="399"/>
        <end position="426"/>
    </location>
</feature>
<dbReference type="PANTHER" id="PTHR24177:SF331">
    <property type="entry name" value="PGG DOMAIN-CONTAINING PROTEIN"/>
    <property type="match status" value="1"/>
</dbReference>
<accession>A0A8X7YAQ2</accession>
<evidence type="ECO:0008006" key="4">
    <source>
        <dbReference type="Google" id="ProtNLM"/>
    </source>
</evidence>
<sequence length="612" mass="69994">MGTPSEMNEVYFATLREDWKSLAEFYEKHKDRLLTPMRVSKDTAFHMAVYSEDEKLLKDLLASAQYLPTSLVHEHPINITNVYGNTPLHLATSRGNHEAVFRLKMSVMRPSMKIPQEFGKLWRVAEGGKGMVDLATMSTEGLYGARIGSPVSGPATRGRKVEDKGVDLWHPLLTATKTGILEVVYEMLREYPQCVDLLNKKGQNVLHVAIMYRRKDIFKFIKSNRIISKRMSFGIDKDGYTLLHQVADNTYYSVGSKHGPALQLHEELKWFTGIRKAMSRSLPWFGAPLLFRKRKQRRDLFQKKIQAENQFDRESKMGTPSEMKPAYIATLEEDWKSLAEFYEKHKDRLLTPMPFTKDTAFHMAVYCKDAKLLKCLLDSARYLPTSQDHKHPISITNVYGHTPLHLSASRGNYEAVKLLVEESQKILVFRLKMSVMGQSMKIPQEFGKLWRVAKGGKGIVDLAAMSTEGLHGASTGSPVSGPSHPLFTATKTGILEVVYEMLIEQPHFLDLLDEEEKNILHVAIKYRRKDIFRLIKSNRIISNRMSYGIGKDGYTLLHQVADNEHYSLGSKHGPALQLHEELKWFTVSPFRTSIFRSLYYIILTYQDKLESS</sequence>
<evidence type="ECO:0000313" key="3">
    <source>
        <dbReference type="Proteomes" id="UP000886885"/>
    </source>
</evidence>
<keyword evidence="3" id="KW-1185">Reference proteome</keyword>
<evidence type="ECO:0000256" key="1">
    <source>
        <dbReference type="PROSITE-ProRule" id="PRU00023"/>
    </source>
</evidence>
<name>A0A8X7YAQ2_POPTO</name>
<dbReference type="PROSITE" id="PS50088">
    <property type="entry name" value="ANK_REPEAT"/>
    <property type="match status" value="2"/>
</dbReference>
<comment type="caution">
    <text evidence="2">The sequence shown here is derived from an EMBL/GenBank/DDBJ whole genome shotgun (WGS) entry which is preliminary data.</text>
</comment>
<feature type="repeat" description="ANK" evidence="1">
    <location>
        <begin position="83"/>
        <end position="103"/>
    </location>
</feature>
<dbReference type="PROSITE" id="PS50297">
    <property type="entry name" value="ANK_REP_REGION"/>
    <property type="match status" value="1"/>
</dbReference>
<keyword evidence="1" id="KW-0040">ANK repeat</keyword>
<dbReference type="EMBL" id="JAAWWB010000027">
    <property type="protein sequence ID" value="KAG6749323.1"/>
    <property type="molecule type" value="Genomic_DNA"/>
</dbReference>